<keyword evidence="2" id="KW-1003">Cell membrane</keyword>
<sequence>MTPMQKKRVIVSFTSWLPVLSLTCAAFVFNTSEFIPIGLLSAIASDFSMSEARAGLLITIYAWVVALASLPLMLRFSHTELRRLMLWVMAIFVLSHGLSALASSYYTLMASRIGVALSHALFWSIASPMAIKAAPRGKHSMALGFIVAGSSLALTAGLPLGRVIGLYIDWRSTFACIGILAFCIMVLFWRVFPTMPSTQNISAKTLPTLLSNTAFRRICLLTLIFITGEFCTYSYIEPFLAQSLKDSGVTYALVVFGGSGIIASIAFSKHYDKHHLAFVNLCLFGVVGSLLVLYFISHYLWLVIVLCGFWGFAIACFNIVFQSQTIASVPQASAVAMSIFSGIYNVGIGSGAFIGGVVCEKLGVEFVGFIGGAVAFIACMYYLRKMPFARVFHRFRLKNRKI</sequence>
<comment type="caution">
    <text evidence="8">The sequence shown here is derived from an EMBL/GenBank/DDBJ whole genome shotgun (WGS) entry which is preliminary data.</text>
</comment>
<keyword evidence="5 6" id="KW-0472">Membrane</keyword>
<evidence type="ECO:0000256" key="5">
    <source>
        <dbReference type="ARBA" id="ARBA00023136"/>
    </source>
</evidence>
<dbReference type="GO" id="GO:0022857">
    <property type="term" value="F:transmembrane transporter activity"/>
    <property type="evidence" value="ECO:0007669"/>
    <property type="project" value="InterPro"/>
</dbReference>
<evidence type="ECO:0000256" key="1">
    <source>
        <dbReference type="ARBA" id="ARBA00004651"/>
    </source>
</evidence>
<dbReference type="InterPro" id="IPR036259">
    <property type="entry name" value="MFS_trans_sf"/>
</dbReference>
<name>V8CCM6_9HELI</name>
<dbReference type="NCBIfam" id="NF002921">
    <property type="entry name" value="PRK03545.1"/>
    <property type="match status" value="1"/>
</dbReference>
<dbReference type="Pfam" id="PF07690">
    <property type="entry name" value="MFS_1"/>
    <property type="match status" value="1"/>
</dbReference>
<evidence type="ECO:0000256" key="3">
    <source>
        <dbReference type="ARBA" id="ARBA00022692"/>
    </source>
</evidence>
<dbReference type="eggNOG" id="COG2814">
    <property type="taxonomic scope" value="Bacteria"/>
</dbReference>
<feature type="transmembrane region" description="Helical" evidence="6">
    <location>
        <begin position="214"/>
        <end position="236"/>
    </location>
</feature>
<feature type="transmembrane region" description="Helical" evidence="6">
    <location>
        <begin position="333"/>
        <end position="354"/>
    </location>
</feature>
<dbReference type="HOGENOM" id="CLU_001265_61_1_7"/>
<feature type="transmembrane region" description="Helical" evidence="6">
    <location>
        <begin position="170"/>
        <end position="193"/>
    </location>
</feature>
<dbReference type="GO" id="GO:0005886">
    <property type="term" value="C:plasma membrane"/>
    <property type="evidence" value="ECO:0007669"/>
    <property type="project" value="UniProtKB-SubCell"/>
</dbReference>
<dbReference type="PROSITE" id="PS50850">
    <property type="entry name" value="MFS"/>
    <property type="match status" value="1"/>
</dbReference>
<feature type="transmembrane region" description="Helical" evidence="6">
    <location>
        <begin position="54"/>
        <end position="74"/>
    </location>
</feature>
<dbReference type="Proteomes" id="UP000018731">
    <property type="component" value="Unassembled WGS sequence"/>
</dbReference>
<dbReference type="STRING" id="1357400.HMPREF2086_00196"/>
<keyword evidence="4 6" id="KW-1133">Transmembrane helix</keyword>
<dbReference type="CDD" id="cd17324">
    <property type="entry name" value="MFS_NepI_like"/>
    <property type="match status" value="1"/>
</dbReference>
<keyword evidence="3 6" id="KW-0812">Transmembrane</keyword>
<evidence type="ECO:0000256" key="6">
    <source>
        <dbReference type="SAM" id="Phobius"/>
    </source>
</evidence>
<feature type="transmembrane region" description="Helical" evidence="6">
    <location>
        <begin position="86"/>
        <end position="107"/>
    </location>
</feature>
<dbReference type="PATRIC" id="fig|1357400.3.peg.279"/>
<dbReference type="SUPFAM" id="SSF103473">
    <property type="entry name" value="MFS general substrate transporter"/>
    <property type="match status" value="1"/>
</dbReference>
<dbReference type="InterPro" id="IPR050189">
    <property type="entry name" value="MFS_Efflux_Transporters"/>
</dbReference>
<evidence type="ECO:0000259" key="7">
    <source>
        <dbReference type="PROSITE" id="PS50850"/>
    </source>
</evidence>
<feature type="transmembrane region" description="Helical" evidence="6">
    <location>
        <begin position="366"/>
        <end position="383"/>
    </location>
</feature>
<feature type="transmembrane region" description="Helical" evidence="6">
    <location>
        <begin position="302"/>
        <end position="321"/>
    </location>
</feature>
<feature type="domain" description="Major facilitator superfamily (MFS) profile" evidence="7">
    <location>
        <begin position="18"/>
        <end position="390"/>
    </location>
</feature>
<accession>V8CCM6</accession>
<keyword evidence="9" id="KW-1185">Reference proteome</keyword>
<evidence type="ECO:0000256" key="4">
    <source>
        <dbReference type="ARBA" id="ARBA00022989"/>
    </source>
</evidence>
<reference evidence="8 9" key="1">
    <citation type="journal article" date="2014" name="Genome Announc.">
        <title>Draft genome sequences of six enterohepatic helicobacter species isolated from humans and one from rhesus macaques.</title>
        <authorList>
            <person name="Shen Z."/>
            <person name="Sheh A."/>
            <person name="Young S.K."/>
            <person name="Abouelliel A."/>
            <person name="Ward D.V."/>
            <person name="Earl A.M."/>
            <person name="Fox J.G."/>
        </authorList>
    </citation>
    <scope>NUCLEOTIDE SEQUENCE [LARGE SCALE GENOMIC DNA]</scope>
    <source>
        <strain evidence="8 9">MIT 99-5501</strain>
    </source>
</reference>
<protein>
    <recommendedName>
        <fullName evidence="7">Major facilitator superfamily (MFS) profile domain-containing protein</fullName>
    </recommendedName>
</protein>
<dbReference type="InterPro" id="IPR011701">
    <property type="entry name" value="MFS"/>
</dbReference>
<dbReference type="RefSeq" id="WP_023926864.1">
    <property type="nucleotide sequence ID" value="NZ_KI669454.1"/>
</dbReference>
<feature type="transmembrane region" description="Helical" evidence="6">
    <location>
        <begin position="113"/>
        <end position="131"/>
    </location>
</feature>
<proteinExistence type="predicted"/>
<evidence type="ECO:0000313" key="9">
    <source>
        <dbReference type="Proteomes" id="UP000018731"/>
    </source>
</evidence>
<organism evidence="8 9">
    <name type="scientific">Helicobacter macacae MIT 99-5501</name>
    <dbReference type="NCBI Taxonomy" id="1357400"/>
    <lineage>
        <taxon>Bacteria</taxon>
        <taxon>Pseudomonadati</taxon>
        <taxon>Campylobacterota</taxon>
        <taxon>Epsilonproteobacteria</taxon>
        <taxon>Campylobacterales</taxon>
        <taxon>Helicobacteraceae</taxon>
        <taxon>Helicobacter</taxon>
    </lineage>
</organism>
<dbReference type="PANTHER" id="PTHR43124">
    <property type="entry name" value="PURINE EFFLUX PUMP PBUE"/>
    <property type="match status" value="1"/>
</dbReference>
<feature type="transmembrane region" description="Helical" evidence="6">
    <location>
        <begin position="143"/>
        <end position="164"/>
    </location>
</feature>
<feature type="transmembrane region" description="Helical" evidence="6">
    <location>
        <begin position="276"/>
        <end position="296"/>
    </location>
</feature>
<dbReference type="EMBL" id="AZJI01000001">
    <property type="protein sequence ID" value="ETD24862.1"/>
    <property type="molecule type" value="Genomic_DNA"/>
</dbReference>
<feature type="transmembrane region" description="Helical" evidence="6">
    <location>
        <begin position="248"/>
        <end position="267"/>
    </location>
</feature>
<dbReference type="InterPro" id="IPR020846">
    <property type="entry name" value="MFS_dom"/>
</dbReference>
<dbReference type="AlphaFoldDB" id="V8CCM6"/>
<dbReference type="PANTHER" id="PTHR43124:SF4">
    <property type="entry name" value="SUGAR EFFLUX TRANSPORTER"/>
    <property type="match status" value="1"/>
</dbReference>
<gene>
    <name evidence="8" type="ORF">HMPREF2086_00196</name>
</gene>
<dbReference type="Gene3D" id="1.20.1250.20">
    <property type="entry name" value="MFS general substrate transporter like domains"/>
    <property type="match status" value="1"/>
</dbReference>
<evidence type="ECO:0000256" key="2">
    <source>
        <dbReference type="ARBA" id="ARBA00022475"/>
    </source>
</evidence>
<evidence type="ECO:0000313" key="8">
    <source>
        <dbReference type="EMBL" id="ETD24862.1"/>
    </source>
</evidence>
<comment type="subcellular location">
    <subcellularLocation>
        <location evidence="1">Cell membrane</location>
        <topology evidence="1">Multi-pass membrane protein</topology>
    </subcellularLocation>
</comment>